<dbReference type="EC" id="2.7.7.65" evidence="1"/>
<reference evidence="5 6" key="1">
    <citation type="submission" date="2006-12" db="EMBL/GenBank/DDBJ databases">
        <title>Complete sequence of Shewanella amazonensis SB2B.</title>
        <authorList>
            <consortium name="US DOE Joint Genome Institute"/>
            <person name="Copeland A."/>
            <person name="Lucas S."/>
            <person name="Lapidus A."/>
            <person name="Barry K."/>
            <person name="Detter J.C."/>
            <person name="Glavina del Rio T."/>
            <person name="Hammon N."/>
            <person name="Israni S."/>
            <person name="Dalin E."/>
            <person name="Tice H."/>
            <person name="Pitluck S."/>
            <person name="Munk A.C."/>
            <person name="Brettin T."/>
            <person name="Bruce D."/>
            <person name="Han C."/>
            <person name="Tapia R."/>
            <person name="Gilna P."/>
            <person name="Schmutz J."/>
            <person name="Larimer F."/>
            <person name="Land M."/>
            <person name="Hauser L."/>
            <person name="Kyrpides N."/>
            <person name="Mikhailova N."/>
            <person name="Fredrickson J."/>
            <person name="Richardson P."/>
        </authorList>
    </citation>
    <scope>NUCLEOTIDE SEQUENCE [LARGE SCALE GENOMIC DNA]</scope>
    <source>
        <strain evidence="6">ATCC BAA-1098 / SB2B</strain>
    </source>
</reference>
<organism evidence="5 6">
    <name type="scientific">Shewanella amazonensis (strain ATCC BAA-1098 / SB2B)</name>
    <dbReference type="NCBI Taxonomy" id="326297"/>
    <lineage>
        <taxon>Bacteria</taxon>
        <taxon>Pseudomonadati</taxon>
        <taxon>Pseudomonadota</taxon>
        <taxon>Gammaproteobacteria</taxon>
        <taxon>Alteromonadales</taxon>
        <taxon>Shewanellaceae</taxon>
        <taxon>Shewanella</taxon>
    </lineage>
</organism>
<evidence type="ECO:0000259" key="4">
    <source>
        <dbReference type="PROSITE" id="PS50887"/>
    </source>
</evidence>
<evidence type="ECO:0000313" key="5">
    <source>
        <dbReference type="EMBL" id="ABL99369.1"/>
    </source>
</evidence>
<gene>
    <name evidence="5" type="ordered locus">Sama_1162</name>
</gene>
<dbReference type="AlphaFoldDB" id="A1S4R3"/>
<protein>
    <recommendedName>
        <fullName evidence="1">diguanylate cyclase</fullName>
        <ecNumber evidence="1">2.7.7.65</ecNumber>
    </recommendedName>
</protein>
<comment type="catalytic activity">
    <reaction evidence="2">
        <text>2 GTP = 3',3'-c-di-GMP + 2 diphosphate</text>
        <dbReference type="Rhea" id="RHEA:24898"/>
        <dbReference type="ChEBI" id="CHEBI:33019"/>
        <dbReference type="ChEBI" id="CHEBI:37565"/>
        <dbReference type="ChEBI" id="CHEBI:58805"/>
        <dbReference type="EC" id="2.7.7.65"/>
    </reaction>
</comment>
<dbReference type="RefSeq" id="WP_011759278.1">
    <property type="nucleotide sequence ID" value="NC_008700.1"/>
</dbReference>
<dbReference type="PANTHER" id="PTHR45138">
    <property type="entry name" value="REGULATORY COMPONENTS OF SENSORY TRANSDUCTION SYSTEM"/>
    <property type="match status" value="1"/>
</dbReference>
<sequence>MNKDEQLAQIPSSKPLPAMRRRLWQSFMCIALLGILTGIVALSAIHQQASEFTQSQQSLAHSRYLVRDALMQQLGLENLGRDWHSLPLSSRSQLIGEMRARQQGLVSALSNTPGTERDMAIRVMQGLTSVQPEAQNTPVIGGLAELSRDLAIRVSSLDVGKAQQVLTDIEQRRWQLTMTVMFLSLLCILLTQFLAWHLLGRHFIRPLIELGRQIDNLSAHRKDNTATVEPANQEVKDISENLRHIHHQLQHQQHNPNVDQSTGLASRSALNHHLQQEWLRGLRRNESVSMLLLSADPVMLQNGHELAELPPNSLTQLVSIAVEHTARAQDYLAHYEGDKLAIVLSCTDLEQAIKLAHQLCYRVHQTHIPTPMLATHPWVTVSVGVASRIPRSTHGWDILLQEAEEALLQARVQGGNQALVAPCLLPDSSWLANEAIY</sequence>
<dbReference type="Proteomes" id="UP000009175">
    <property type="component" value="Chromosome"/>
</dbReference>
<name>A1S4R3_SHEAM</name>
<dbReference type="SUPFAM" id="SSF55073">
    <property type="entry name" value="Nucleotide cyclase"/>
    <property type="match status" value="1"/>
</dbReference>
<proteinExistence type="predicted"/>
<dbReference type="InterPro" id="IPR050469">
    <property type="entry name" value="Diguanylate_Cyclase"/>
</dbReference>
<dbReference type="STRING" id="326297.Sama_1162"/>
<feature type="transmembrane region" description="Helical" evidence="3">
    <location>
        <begin position="23"/>
        <end position="45"/>
    </location>
</feature>
<evidence type="ECO:0000256" key="2">
    <source>
        <dbReference type="ARBA" id="ARBA00034247"/>
    </source>
</evidence>
<feature type="transmembrane region" description="Helical" evidence="3">
    <location>
        <begin position="180"/>
        <end position="199"/>
    </location>
</feature>
<dbReference type="KEGG" id="saz:Sama_1162"/>
<dbReference type="GO" id="GO:0005886">
    <property type="term" value="C:plasma membrane"/>
    <property type="evidence" value="ECO:0007669"/>
    <property type="project" value="TreeGrafter"/>
</dbReference>
<dbReference type="Gene3D" id="6.10.340.10">
    <property type="match status" value="1"/>
</dbReference>
<dbReference type="SMART" id="SM00267">
    <property type="entry name" value="GGDEF"/>
    <property type="match status" value="1"/>
</dbReference>
<evidence type="ECO:0000256" key="1">
    <source>
        <dbReference type="ARBA" id="ARBA00012528"/>
    </source>
</evidence>
<keyword evidence="3" id="KW-0812">Transmembrane</keyword>
<dbReference type="eggNOG" id="COG3706">
    <property type="taxonomic scope" value="Bacteria"/>
</dbReference>
<keyword evidence="3" id="KW-0472">Membrane</keyword>
<dbReference type="GO" id="GO:0043709">
    <property type="term" value="P:cell adhesion involved in single-species biofilm formation"/>
    <property type="evidence" value="ECO:0007669"/>
    <property type="project" value="TreeGrafter"/>
</dbReference>
<dbReference type="OrthoDB" id="9818456at2"/>
<dbReference type="NCBIfam" id="TIGR00254">
    <property type="entry name" value="GGDEF"/>
    <property type="match status" value="1"/>
</dbReference>
<dbReference type="InterPro" id="IPR029787">
    <property type="entry name" value="Nucleotide_cyclase"/>
</dbReference>
<dbReference type="PANTHER" id="PTHR45138:SF9">
    <property type="entry name" value="DIGUANYLATE CYCLASE DGCM-RELATED"/>
    <property type="match status" value="1"/>
</dbReference>
<dbReference type="InterPro" id="IPR000160">
    <property type="entry name" value="GGDEF_dom"/>
</dbReference>
<dbReference type="InterPro" id="IPR043128">
    <property type="entry name" value="Rev_trsase/Diguanyl_cyclase"/>
</dbReference>
<accession>A1S4R3</accession>
<dbReference type="EMBL" id="CP000507">
    <property type="protein sequence ID" value="ABL99369.1"/>
    <property type="molecule type" value="Genomic_DNA"/>
</dbReference>
<evidence type="ECO:0000256" key="3">
    <source>
        <dbReference type="SAM" id="Phobius"/>
    </source>
</evidence>
<feature type="domain" description="GGDEF" evidence="4">
    <location>
        <begin position="286"/>
        <end position="423"/>
    </location>
</feature>
<evidence type="ECO:0000313" key="6">
    <source>
        <dbReference type="Proteomes" id="UP000009175"/>
    </source>
</evidence>
<dbReference type="GO" id="GO:0052621">
    <property type="term" value="F:diguanylate cyclase activity"/>
    <property type="evidence" value="ECO:0007669"/>
    <property type="project" value="UniProtKB-EC"/>
</dbReference>
<dbReference type="PROSITE" id="PS50887">
    <property type="entry name" value="GGDEF"/>
    <property type="match status" value="1"/>
</dbReference>
<dbReference type="HOGENOM" id="CLU_626842_0_0_6"/>
<dbReference type="CDD" id="cd01949">
    <property type="entry name" value="GGDEF"/>
    <property type="match status" value="1"/>
</dbReference>
<keyword evidence="3" id="KW-1133">Transmembrane helix</keyword>
<dbReference type="Gene3D" id="3.30.70.270">
    <property type="match status" value="1"/>
</dbReference>
<dbReference type="GO" id="GO:1902201">
    <property type="term" value="P:negative regulation of bacterial-type flagellum-dependent cell motility"/>
    <property type="evidence" value="ECO:0007669"/>
    <property type="project" value="TreeGrafter"/>
</dbReference>
<keyword evidence="6" id="KW-1185">Reference proteome</keyword>
<dbReference type="Pfam" id="PF00990">
    <property type="entry name" value="GGDEF"/>
    <property type="match status" value="1"/>
</dbReference>